<feature type="region of interest" description="Disordered" evidence="1">
    <location>
        <begin position="196"/>
        <end position="284"/>
    </location>
</feature>
<feature type="compositionally biased region" description="Basic and acidic residues" evidence="1">
    <location>
        <begin position="98"/>
        <end position="107"/>
    </location>
</feature>
<evidence type="ECO:0000256" key="1">
    <source>
        <dbReference type="SAM" id="MobiDB-lite"/>
    </source>
</evidence>
<feature type="compositionally biased region" description="Basic and acidic residues" evidence="1">
    <location>
        <begin position="449"/>
        <end position="460"/>
    </location>
</feature>
<feature type="compositionally biased region" description="Basic and acidic residues" evidence="1">
    <location>
        <begin position="239"/>
        <end position="250"/>
    </location>
</feature>
<feature type="region of interest" description="Disordered" evidence="1">
    <location>
        <begin position="86"/>
        <end position="136"/>
    </location>
</feature>
<feature type="region of interest" description="Disordered" evidence="1">
    <location>
        <begin position="449"/>
        <end position="487"/>
    </location>
</feature>
<feature type="region of interest" description="Disordered" evidence="1">
    <location>
        <begin position="737"/>
        <end position="758"/>
    </location>
</feature>
<feature type="compositionally biased region" description="Polar residues" evidence="1">
    <location>
        <begin position="673"/>
        <end position="695"/>
    </location>
</feature>
<gene>
    <name evidence="2" type="ORF">TVY486_0402980</name>
</gene>
<accession>G0TUJ8</accession>
<feature type="compositionally biased region" description="Polar residues" evidence="1">
    <location>
        <begin position="400"/>
        <end position="418"/>
    </location>
</feature>
<feature type="compositionally biased region" description="Basic and acidic residues" evidence="1">
    <location>
        <begin position="658"/>
        <end position="672"/>
    </location>
</feature>
<protein>
    <submittedName>
        <fullName evidence="2">Uncharacterized protein</fullName>
    </submittedName>
</protein>
<feature type="region of interest" description="Disordered" evidence="1">
    <location>
        <begin position="1"/>
        <end position="70"/>
    </location>
</feature>
<feature type="region of interest" description="Disordered" evidence="1">
    <location>
        <begin position="650"/>
        <end position="708"/>
    </location>
</feature>
<feature type="compositionally biased region" description="Basic and acidic residues" evidence="1">
    <location>
        <begin position="41"/>
        <end position="51"/>
    </location>
</feature>
<feature type="compositionally biased region" description="Polar residues" evidence="1">
    <location>
        <begin position="824"/>
        <end position="838"/>
    </location>
</feature>
<evidence type="ECO:0000313" key="2">
    <source>
        <dbReference type="EMBL" id="CCC47632.1"/>
    </source>
</evidence>
<feature type="compositionally biased region" description="Basic and acidic residues" evidence="1">
    <location>
        <begin position="781"/>
        <end position="795"/>
    </location>
</feature>
<feature type="compositionally biased region" description="Polar residues" evidence="1">
    <location>
        <begin position="1"/>
        <end position="25"/>
    </location>
</feature>
<organism evidence="2">
    <name type="scientific">Trypanosoma vivax (strain Y486)</name>
    <dbReference type="NCBI Taxonomy" id="1055687"/>
    <lineage>
        <taxon>Eukaryota</taxon>
        <taxon>Discoba</taxon>
        <taxon>Euglenozoa</taxon>
        <taxon>Kinetoplastea</taxon>
        <taxon>Metakinetoplastina</taxon>
        <taxon>Trypanosomatida</taxon>
        <taxon>Trypanosomatidae</taxon>
        <taxon>Trypanosoma</taxon>
        <taxon>Duttonella</taxon>
    </lineage>
</organism>
<dbReference type="VEuPathDB" id="TriTrypDB:TvY486_0402980"/>
<feature type="region of interest" description="Disordered" evidence="1">
    <location>
        <begin position="781"/>
        <end position="838"/>
    </location>
</feature>
<feature type="region of interest" description="Disordered" evidence="1">
    <location>
        <begin position="400"/>
        <end position="435"/>
    </location>
</feature>
<feature type="compositionally biased region" description="Polar residues" evidence="1">
    <location>
        <begin position="110"/>
        <end position="129"/>
    </location>
</feature>
<sequence length="890" mass="98251">MFHSSVPESVSDTGDNNESSQTIATRSFVPTGRPPVVPRSANDELEKDRPLKNRSHQRQSSSQSDTDFSEPSLKFWLTPVGSVGNSNSVCEDDAVESADDKVDERMRPSSIPSSSKTRFTESIQGSTSTDLHDNSFEDNKAQQALVDMMITRELENMIFMEDIQSVVDVSISDMTASPKSLESSRSHLECNSLGERRFGMMAENEPESLTEETDQRTEEASQKPVDVVDSTDVQSLALTEDKSKSDRDITEATSRSGSADEGRGVGSQSSRSKEMEECEGALTIPRPQDVGIAVLTVDSGVDPKDFFLNEFLHEPQGVLGNCEDLPVELYPRLPISCHMTRNDCSHAHGAAERAETTRNVDTVDGISKWPVMFHRAHSSTRISYSEMPLAQSHKSRHSAQNLVGNTRSSNSPLLSITGNKHREEKSEITASSRGTSLTNHFGLTCARKDNVPRSKLDDTTSKTAGRTKKRMSTSSSRQLPQKRVAARPVDVKEVNQVPALWREVLRNDVLGGSSLGSGANQLFPGVFLSHGRSVAEPQCTNNVGTLGGEGDVEALPTPIRRTEVVPPTKPREARRRINHPSVVCVPVPRKGNHKNRPVEIQKATEETPPILLPVDAPERPKNIEEINTFEGDALLAENSTGRREAALRGIDSLGQRGSEQREGENVDVDELKSQSSTCASTPTTTKNTCAANSPRASEKSHQPITGYDTAEEEYTMRINQKGSEVYRAKKSKYLSPTPELVDEECSSPEAQRPRANSAYSRPHYTETLLFSRLTCLGRTETEPDKRRSYWKEGTRKLSPPTKMDPAPKPAMEEGLIRSPKRSLHSPSNTGHSWTSSSDRGAYHYGNYSPWEDNIVENDVWIHNRAAMKTFARELDSITSAVRGSYLFRAI</sequence>
<name>G0TUJ8_TRYVY</name>
<dbReference type="AlphaFoldDB" id="G0TUJ8"/>
<proteinExistence type="predicted"/>
<reference evidence="2" key="1">
    <citation type="journal article" date="2012" name="Proc. Natl. Acad. Sci. U.S.A.">
        <title>Antigenic diversity is generated by distinct evolutionary mechanisms in African trypanosome species.</title>
        <authorList>
            <person name="Jackson A.P."/>
            <person name="Berry A."/>
            <person name="Aslett M."/>
            <person name="Allison H.C."/>
            <person name="Burton P."/>
            <person name="Vavrova-Anderson J."/>
            <person name="Brown R."/>
            <person name="Browne H."/>
            <person name="Corton N."/>
            <person name="Hauser H."/>
            <person name="Gamble J."/>
            <person name="Gilderthorp R."/>
            <person name="Marcello L."/>
            <person name="McQuillan J."/>
            <person name="Otto T.D."/>
            <person name="Quail M.A."/>
            <person name="Sanders M.J."/>
            <person name="van Tonder A."/>
            <person name="Ginger M.L."/>
            <person name="Field M.C."/>
            <person name="Barry J.D."/>
            <person name="Hertz-Fowler C."/>
            <person name="Berriman M."/>
        </authorList>
    </citation>
    <scope>NUCLEOTIDE SEQUENCE</scope>
    <source>
        <strain evidence="2">Y486</strain>
    </source>
</reference>
<dbReference type="EMBL" id="HE573020">
    <property type="protein sequence ID" value="CCC47632.1"/>
    <property type="molecule type" value="Genomic_DNA"/>
</dbReference>